<evidence type="ECO:0000313" key="2">
    <source>
        <dbReference type="Proteomes" id="UP000268093"/>
    </source>
</evidence>
<protein>
    <recommendedName>
        <fullName evidence="3">Methyltransferase domain-containing protein</fullName>
    </recommendedName>
</protein>
<evidence type="ECO:0000313" key="1">
    <source>
        <dbReference type="EMBL" id="RUP51976.1"/>
    </source>
</evidence>
<name>A0A433DMR4_9FUNG</name>
<dbReference type="EMBL" id="RBNI01000295">
    <property type="protein sequence ID" value="RUP51976.1"/>
    <property type="molecule type" value="Genomic_DNA"/>
</dbReference>
<gene>
    <name evidence="1" type="ORF">BC936DRAFT_143951</name>
</gene>
<comment type="caution">
    <text evidence="1">The sequence shown here is derived from an EMBL/GenBank/DDBJ whole genome shotgun (WGS) entry which is preliminary data.</text>
</comment>
<dbReference type="AlphaFoldDB" id="A0A433DMR4"/>
<reference evidence="1 2" key="1">
    <citation type="journal article" date="2018" name="New Phytol.">
        <title>Phylogenomics of Endogonaceae and evolution of mycorrhizas within Mucoromycota.</title>
        <authorList>
            <person name="Chang Y."/>
            <person name="Desiro A."/>
            <person name="Na H."/>
            <person name="Sandor L."/>
            <person name="Lipzen A."/>
            <person name="Clum A."/>
            <person name="Barry K."/>
            <person name="Grigoriev I.V."/>
            <person name="Martin F.M."/>
            <person name="Stajich J.E."/>
            <person name="Smith M.E."/>
            <person name="Bonito G."/>
            <person name="Spatafora J.W."/>
        </authorList>
    </citation>
    <scope>NUCLEOTIDE SEQUENCE [LARGE SCALE GENOMIC DNA]</scope>
    <source>
        <strain evidence="1 2">GMNB39</strain>
    </source>
</reference>
<dbReference type="OrthoDB" id="2013972at2759"/>
<dbReference type="InterPro" id="IPR029063">
    <property type="entry name" value="SAM-dependent_MTases_sf"/>
</dbReference>
<evidence type="ECO:0008006" key="3">
    <source>
        <dbReference type="Google" id="ProtNLM"/>
    </source>
</evidence>
<dbReference type="Proteomes" id="UP000268093">
    <property type="component" value="Unassembled WGS sequence"/>
</dbReference>
<keyword evidence="2" id="KW-1185">Reference proteome</keyword>
<accession>A0A433DMR4</accession>
<proteinExistence type="predicted"/>
<dbReference type="SUPFAM" id="SSF53335">
    <property type="entry name" value="S-adenosyl-L-methionine-dependent methyltransferases"/>
    <property type="match status" value="1"/>
</dbReference>
<sequence>MACGQLMHVNFNVSVEDLLQEGIKVLDACCGTGAVDYPQSTFVRNRYFRELSHSCNIPPNCAFLKANTLEGLPFVDGKFGVRLPTIHGRGILAIGLADCRSRTHAAPNPGG</sequence>
<organism evidence="1 2">
    <name type="scientific">Jimgerdemannia flammicorona</name>
    <dbReference type="NCBI Taxonomy" id="994334"/>
    <lineage>
        <taxon>Eukaryota</taxon>
        <taxon>Fungi</taxon>
        <taxon>Fungi incertae sedis</taxon>
        <taxon>Mucoromycota</taxon>
        <taxon>Mucoromycotina</taxon>
        <taxon>Endogonomycetes</taxon>
        <taxon>Endogonales</taxon>
        <taxon>Endogonaceae</taxon>
        <taxon>Jimgerdemannia</taxon>
    </lineage>
</organism>